<feature type="transmembrane region" description="Helical" evidence="12">
    <location>
        <begin position="193"/>
        <end position="216"/>
    </location>
</feature>
<evidence type="ECO:0000256" key="8">
    <source>
        <dbReference type="ARBA" id="ARBA00022989"/>
    </source>
</evidence>
<evidence type="ECO:0000256" key="1">
    <source>
        <dbReference type="ARBA" id="ARBA00000085"/>
    </source>
</evidence>
<dbReference type="CDD" id="cd00082">
    <property type="entry name" value="HisKA"/>
    <property type="match status" value="1"/>
</dbReference>
<feature type="transmembrane region" description="Helical" evidence="12">
    <location>
        <begin position="12"/>
        <end position="30"/>
    </location>
</feature>
<sequence length="512" mass="54421">MSLPIRVRLTVWYAALMALTIAALGTFLVLQLKTELYSEVDHQAATGSYAVLQALADEADDIDDPDDTDGNSTDPDDGTAADTAEDAAEAARDFEEAAFTALHSVEAPAAQVLTEEGQILVASGAGTSTGPLVDEAVRLEALKGNASTVTARVGPGLGQRYRVRVTAFQDRGQSRILLVGVSLRQAESDVGKLLAILLTGGPAALVVTGFGAYWLAYKALRPLGRMTSDAEAIRTDRLHERVAVPNTNDEMSQLAVTLNAMLDRIEAGVAQHRRLVADASHELRTPLAVMRTEIDVSLRSDELNPAAHEVLESTREEVDWMSRTVDNLLTLAAVDEGELELLTVPMDLQEAIEEAVSPLRSVAAAKSVTVEVAGSHREAQADPQRIHLALTNLIENAIKFTPPGGVVLVESWSRPGEVGITVSDNGPGISAQDHDRLFDRFYRVDSSRGRSNGGSGLGLAICREVALAHGGQVTVESELGKGSAFSLVLPDWRALTTADTGTTAGSSRLLPK</sequence>
<dbReference type="PROSITE" id="PS50109">
    <property type="entry name" value="HIS_KIN"/>
    <property type="match status" value="1"/>
</dbReference>
<dbReference type="CDD" id="cd00075">
    <property type="entry name" value="HATPase"/>
    <property type="match status" value="1"/>
</dbReference>
<dbReference type="AlphaFoldDB" id="A0A6J4PI35"/>
<dbReference type="SMART" id="SM00304">
    <property type="entry name" value="HAMP"/>
    <property type="match status" value="1"/>
</dbReference>
<name>A0A6J4PI35_9ACTN</name>
<keyword evidence="10 12" id="KW-0472">Membrane</keyword>
<dbReference type="GO" id="GO:0005886">
    <property type="term" value="C:plasma membrane"/>
    <property type="evidence" value="ECO:0007669"/>
    <property type="project" value="UniProtKB-SubCell"/>
</dbReference>
<dbReference type="Pfam" id="PF02518">
    <property type="entry name" value="HATPase_c"/>
    <property type="match status" value="1"/>
</dbReference>
<feature type="domain" description="Histidine kinase" evidence="13">
    <location>
        <begin position="278"/>
        <end position="493"/>
    </location>
</feature>
<organism evidence="15">
    <name type="scientific">uncultured Propionibacteriaceae bacterium</name>
    <dbReference type="NCBI Taxonomy" id="257457"/>
    <lineage>
        <taxon>Bacteria</taxon>
        <taxon>Bacillati</taxon>
        <taxon>Actinomycetota</taxon>
        <taxon>Actinomycetes</taxon>
        <taxon>Propionibacteriales</taxon>
        <taxon>Propionibacteriaceae</taxon>
        <taxon>environmental samples</taxon>
    </lineage>
</organism>
<keyword evidence="4" id="KW-0597">Phosphoprotein</keyword>
<dbReference type="SUPFAM" id="SSF158472">
    <property type="entry name" value="HAMP domain-like"/>
    <property type="match status" value="1"/>
</dbReference>
<dbReference type="SMART" id="SM00387">
    <property type="entry name" value="HATPase_c"/>
    <property type="match status" value="1"/>
</dbReference>
<dbReference type="PANTHER" id="PTHR45436:SF5">
    <property type="entry name" value="SENSOR HISTIDINE KINASE TRCS"/>
    <property type="match status" value="1"/>
</dbReference>
<evidence type="ECO:0000256" key="5">
    <source>
        <dbReference type="ARBA" id="ARBA00022679"/>
    </source>
</evidence>
<dbReference type="GO" id="GO:0000155">
    <property type="term" value="F:phosphorelay sensor kinase activity"/>
    <property type="evidence" value="ECO:0007669"/>
    <property type="project" value="InterPro"/>
</dbReference>
<dbReference type="Gene3D" id="6.10.340.10">
    <property type="match status" value="1"/>
</dbReference>
<evidence type="ECO:0000256" key="10">
    <source>
        <dbReference type="ARBA" id="ARBA00023136"/>
    </source>
</evidence>
<dbReference type="PROSITE" id="PS50885">
    <property type="entry name" value="HAMP"/>
    <property type="match status" value="1"/>
</dbReference>
<dbReference type="Pfam" id="PF00672">
    <property type="entry name" value="HAMP"/>
    <property type="match status" value="1"/>
</dbReference>
<dbReference type="InterPro" id="IPR004358">
    <property type="entry name" value="Sig_transdc_His_kin-like_C"/>
</dbReference>
<dbReference type="Gene3D" id="1.10.287.130">
    <property type="match status" value="1"/>
</dbReference>
<evidence type="ECO:0000256" key="9">
    <source>
        <dbReference type="ARBA" id="ARBA00023012"/>
    </source>
</evidence>
<dbReference type="InterPro" id="IPR050428">
    <property type="entry name" value="TCS_sensor_his_kinase"/>
</dbReference>
<comment type="catalytic activity">
    <reaction evidence="1">
        <text>ATP + protein L-histidine = ADP + protein N-phospho-L-histidine.</text>
        <dbReference type="EC" id="2.7.13.3"/>
    </reaction>
</comment>
<keyword evidence="5" id="KW-0808">Transferase</keyword>
<gene>
    <name evidence="15" type="ORF">AVDCRST_MAG75-2986</name>
</gene>
<comment type="subcellular location">
    <subcellularLocation>
        <location evidence="2">Cell membrane</location>
    </subcellularLocation>
</comment>
<protein>
    <recommendedName>
        <fullName evidence="3">histidine kinase</fullName>
        <ecNumber evidence="3">2.7.13.3</ecNumber>
    </recommendedName>
</protein>
<evidence type="ECO:0000256" key="12">
    <source>
        <dbReference type="SAM" id="Phobius"/>
    </source>
</evidence>
<dbReference type="CDD" id="cd06225">
    <property type="entry name" value="HAMP"/>
    <property type="match status" value="1"/>
</dbReference>
<dbReference type="EMBL" id="CADCUO010000212">
    <property type="protein sequence ID" value="CAA9414266.1"/>
    <property type="molecule type" value="Genomic_DNA"/>
</dbReference>
<evidence type="ECO:0000259" key="14">
    <source>
        <dbReference type="PROSITE" id="PS50885"/>
    </source>
</evidence>
<dbReference type="SMART" id="SM00388">
    <property type="entry name" value="HisKA"/>
    <property type="match status" value="1"/>
</dbReference>
<keyword evidence="7 15" id="KW-0418">Kinase</keyword>
<evidence type="ECO:0000313" key="15">
    <source>
        <dbReference type="EMBL" id="CAA9414266.1"/>
    </source>
</evidence>
<dbReference type="InterPro" id="IPR036890">
    <property type="entry name" value="HATPase_C_sf"/>
</dbReference>
<dbReference type="PANTHER" id="PTHR45436">
    <property type="entry name" value="SENSOR HISTIDINE KINASE YKOH"/>
    <property type="match status" value="1"/>
</dbReference>
<evidence type="ECO:0000259" key="13">
    <source>
        <dbReference type="PROSITE" id="PS50109"/>
    </source>
</evidence>
<dbReference type="Gene3D" id="3.30.565.10">
    <property type="entry name" value="Histidine kinase-like ATPase, C-terminal domain"/>
    <property type="match status" value="1"/>
</dbReference>
<evidence type="ECO:0000256" key="3">
    <source>
        <dbReference type="ARBA" id="ARBA00012438"/>
    </source>
</evidence>
<keyword evidence="9" id="KW-0902">Two-component regulatory system</keyword>
<evidence type="ECO:0000256" key="6">
    <source>
        <dbReference type="ARBA" id="ARBA00022692"/>
    </source>
</evidence>
<keyword evidence="8 12" id="KW-1133">Transmembrane helix</keyword>
<evidence type="ECO:0000256" key="2">
    <source>
        <dbReference type="ARBA" id="ARBA00004236"/>
    </source>
</evidence>
<dbReference type="Pfam" id="PF00512">
    <property type="entry name" value="HisKA"/>
    <property type="match status" value="1"/>
</dbReference>
<dbReference type="PRINTS" id="PR00344">
    <property type="entry name" value="BCTRLSENSOR"/>
</dbReference>
<dbReference type="SUPFAM" id="SSF55874">
    <property type="entry name" value="ATPase domain of HSP90 chaperone/DNA topoisomerase II/histidine kinase"/>
    <property type="match status" value="1"/>
</dbReference>
<reference evidence="15" key="1">
    <citation type="submission" date="2020-02" db="EMBL/GenBank/DDBJ databases">
        <authorList>
            <person name="Meier V. D."/>
        </authorList>
    </citation>
    <scope>NUCLEOTIDE SEQUENCE</scope>
    <source>
        <strain evidence="15">AVDCRST_MAG75</strain>
    </source>
</reference>
<evidence type="ECO:0000256" key="11">
    <source>
        <dbReference type="SAM" id="MobiDB-lite"/>
    </source>
</evidence>
<feature type="domain" description="HAMP" evidence="14">
    <location>
        <begin position="217"/>
        <end position="270"/>
    </location>
</feature>
<dbReference type="InterPro" id="IPR003594">
    <property type="entry name" value="HATPase_dom"/>
</dbReference>
<dbReference type="InterPro" id="IPR003661">
    <property type="entry name" value="HisK_dim/P_dom"/>
</dbReference>
<dbReference type="FunFam" id="3.30.565.10:FF:000006">
    <property type="entry name" value="Sensor histidine kinase WalK"/>
    <property type="match status" value="1"/>
</dbReference>
<dbReference type="SUPFAM" id="SSF47384">
    <property type="entry name" value="Homodimeric domain of signal transducing histidine kinase"/>
    <property type="match status" value="1"/>
</dbReference>
<dbReference type="InterPro" id="IPR005467">
    <property type="entry name" value="His_kinase_dom"/>
</dbReference>
<keyword evidence="6 12" id="KW-0812">Transmembrane</keyword>
<dbReference type="InterPro" id="IPR003660">
    <property type="entry name" value="HAMP_dom"/>
</dbReference>
<evidence type="ECO:0000256" key="7">
    <source>
        <dbReference type="ARBA" id="ARBA00022777"/>
    </source>
</evidence>
<accession>A0A6J4PI35</accession>
<dbReference type="InterPro" id="IPR036097">
    <property type="entry name" value="HisK_dim/P_sf"/>
</dbReference>
<dbReference type="EC" id="2.7.13.3" evidence="3"/>
<feature type="region of interest" description="Disordered" evidence="11">
    <location>
        <begin position="60"/>
        <end position="87"/>
    </location>
</feature>
<proteinExistence type="predicted"/>
<evidence type="ECO:0000256" key="4">
    <source>
        <dbReference type="ARBA" id="ARBA00022553"/>
    </source>
</evidence>